<feature type="transmembrane region" description="Helical" evidence="2">
    <location>
        <begin position="528"/>
        <end position="543"/>
    </location>
</feature>
<dbReference type="InterPro" id="IPR027463">
    <property type="entry name" value="AcrB_DN_DC_subdom"/>
</dbReference>
<keyword evidence="2" id="KW-1133">Transmembrane helix</keyword>
<feature type="transmembrane region" description="Helical" evidence="2">
    <location>
        <begin position="549"/>
        <end position="567"/>
    </location>
</feature>
<dbReference type="Gene3D" id="3.30.70.1430">
    <property type="entry name" value="Multidrug efflux transporter AcrB pore domain"/>
    <property type="match status" value="2"/>
</dbReference>
<dbReference type="SUPFAM" id="SSF82866">
    <property type="entry name" value="Multidrug efflux transporter AcrB transmembrane domain"/>
    <property type="match status" value="2"/>
</dbReference>
<evidence type="ECO:0000256" key="1">
    <source>
        <dbReference type="SAM" id="MobiDB-lite"/>
    </source>
</evidence>
<dbReference type="RefSeq" id="WP_165138394.1">
    <property type="nucleotide sequence ID" value="NZ_JAALLT010000001.1"/>
</dbReference>
<dbReference type="EMBL" id="JAALLT010000001">
    <property type="protein sequence ID" value="NGP75251.1"/>
    <property type="molecule type" value="Genomic_DNA"/>
</dbReference>
<dbReference type="GO" id="GO:0042910">
    <property type="term" value="F:xenobiotic transmembrane transporter activity"/>
    <property type="evidence" value="ECO:0007669"/>
    <property type="project" value="TreeGrafter"/>
</dbReference>
<feature type="transmembrane region" description="Helical" evidence="2">
    <location>
        <begin position="406"/>
        <end position="430"/>
    </location>
</feature>
<feature type="transmembrane region" description="Helical" evidence="2">
    <location>
        <begin position="380"/>
        <end position="400"/>
    </location>
</feature>
<feature type="transmembrane region" description="Helical" evidence="2">
    <location>
        <begin position="450"/>
        <end position="474"/>
    </location>
</feature>
<accession>A0A6M1SIU0</accession>
<dbReference type="Gene3D" id="3.30.2090.10">
    <property type="entry name" value="Multidrug efflux transporter AcrB TolC docking domain, DN and DC subdomains"/>
    <property type="match status" value="2"/>
</dbReference>
<keyword evidence="2" id="KW-0812">Transmembrane</keyword>
<name>A0A6M1SIU0_9BACT</name>
<feature type="transmembrane region" description="Helical" evidence="2">
    <location>
        <begin position="994"/>
        <end position="1019"/>
    </location>
</feature>
<dbReference type="SUPFAM" id="SSF82693">
    <property type="entry name" value="Multidrug efflux transporter AcrB pore domain, PN1, PN2, PC1 and PC2 subdomains"/>
    <property type="match status" value="3"/>
</dbReference>
<comment type="caution">
    <text evidence="3">The sequence shown here is derived from an EMBL/GenBank/DDBJ whole genome shotgun (WGS) entry which is preliminary data.</text>
</comment>
<feature type="transmembrane region" description="Helical" evidence="2">
    <location>
        <begin position="941"/>
        <end position="961"/>
    </location>
</feature>
<evidence type="ECO:0000313" key="4">
    <source>
        <dbReference type="Proteomes" id="UP000473278"/>
    </source>
</evidence>
<feature type="transmembrane region" description="Helical" evidence="2">
    <location>
        <begin position="600"/>
        <end position="618"/>
    </location>
</feature>
<feature type="transmembrane region" description="Helical" evidence="2">
    <location>
        <begin position="358"/>
        <end position="375"/>
    </location>
</feature>
<feature type="transmembrane region" description="Helical" evidence="2">
    <location>
        <begin position="968"/>
        <end position="988"/>
    </location>
</feature>
<keyword evidence="4" id="KW-1185">Reference proteome</keyword>
<sequence length="1166" mass="128360">MNNQEKTNGAPHKDGKPVGKRKEFGLSSFSIDNRISVLVIIVLVALFGVQSYINIPKESSPDITIPNIMVITTYPGVSPEDMESLITRKLEDELGGISDVKTMTSTTSEGYSNINMEFNSDVNIEDALQKVREKVDLAKPELPQDSEDPIIQEINFSEFPIMQVNISGEYGLVQLKEIAEDIQDRIETIPSVLEVNLAGGLEREVKVDVDLPKLKYYGLTFADLIAAIQQENVTIPGGTIDVGTKKFLVRVPGEYETPKPIEDIVIDAPDDQPIYIRDVAEVTFGFKDRETYAELDNAPVISLSIVKRSGENILETSAAVKSILDEELPGLPPTTKFEITSDQSDQINSMVSSLENNIISGLLLVVGVLLFFLGVRNASFVGIAIPLSMFTSFIIISMLGMTMNMIVLFSLILALGMLVDNAIVVVENIYRYLEEGYDNFEAAKKGTGEVAVPIISGTLTTLAAFFPLLFWPGITGEFMSYLPMTLIITLSSSLFVALVINPVICALFMTLENVDSTGKPKMTRRGKLTMAGFFGILAIGALISDLLTWSMLIILGAILWAANRWILNPIGKWWQKEGLGKVLKRYEIGLRWALDHSKSVLGIAVLVLISSFVVFGMFNPGIEYFPEDIPPARAYVQVEAPIGTNVEFTKNIVDELEQKVPNIPNNGDIETVLSTSGSAISSNPMGGGSSSSHRGTVVLNFEDYQRRQGTSFDAIEYARSHFSKGIAGAEITVEEEQQGPPSGPPINLEISGKSMEGLTQASEDILRILENDPVYSKLDGLESDLPEARPEVRIRVDREKAAVYGLSTQAIGNTVRQAINGVEASKYRDGKDEYDITVRLDKKYRTDMSTLQDLTVVDEGRQIPLSSVATWEVTEGLGGIKHKDQERVITVMADVRSNYNANAVLEEVQQVLQPYIQNELPASYSTNWTGQQEDQQEAIDFLSMAFLVALFLISFILISQFNSLFKPFIVMTSVIMSTAGVFYGLVIFQMPFVIIMTGIGVISLAGVVVNNAIVLIDYIDILRYRDNMGLYEALVEGGKVRFRPVVLTAITTTLGLVPLAIGFNLDFIVLTSNPVEFFTSLGEYLYWGGEQAAWWAPMAIAVIVGLLFATVLTLILVPVLYYLFENGRRGINRYFFDTANPDLIVDHSKVNGEPTDKQQAEPVGAQ</sequence>
<dbReference type="GO" id="GO:0005886">
    <property type="term" value="C:plasma membrane"/>
    <property type="evidence" value="ECO:0007669"/>
    <property type="project" value="TreeGrafter"/>
</dbReference>
<keyword evidence="2" id="KW-0472">Membrane</keyword>
<dbReference type="AlphaFoldDB" id="A0A6M1SIU0"/>
<feature type="transmembrane region" description="Helical" evidence="2">
    <location>
        <begin position="35"/>
        <end position="53"/>
    </location>
</feature>
<dbReference type="Gene3D" id="1.20.1640.10">
    <property type="entry name" value="Multidrug efflux transporter AcrB transmembrane domain"/>
    <property type="match status" value="2"/>
</dbReference>
<protein>
    <submittedName>
        <fullName evidence="3">Efflux RND transporter permease subunit</fullName>
    </submittedName>
</protein>
<feature type="region of interest" description="Disordered" evidence="1">
    <location>
        <begin position="1147"/>
        <end position="1166"/>
    </location>
</feature>
<dbReference type="PANTHER" id="PTHR32063:SF0">
    <property type="entry name" value="SWARMING MOTILITY PROTEIN SWRC"/>
    <property type="match status" value="1"/>
</dbReference>
<dbReference type="Gene3D" id="3.30.70.1440">
    <property type="entry name" value="Multidrug efflux transporter AcrB pore domain"/>
    <property type="match status" value="1"/>
</dbReference>
<proteinExistence type="predicted"/>
<dbReference type="PRINTS" id="PR00702">
    <property type="entry name" value="ACRIFLAVINRP"/>
</dbReference>
<evidence type="ECO:0000313" key="3">
    <source>
        <dbReference type="EMBL" id="NGP75251.1"/>
    </source>
</evidence>
<reference evidence="3 4" key="1">
    <citation type="submission" date="2020-02" db="EMBL/GenBank/DDBJ databases">
        <title>Balneolaceae bacterium YR4-1, complete genome.</title>
        <authorList>
            <person name="Li Y."/>
            <person name="Wu S."/>
        </authorList>
    </citation>
    <scope>NUCLEOTIDE SEQUENCE [LARGE SCALE GENOMIC DNA]</scope>
    <source>
        <strain evidence="3 4">YR4-1</strain>
    </source>
</reference>
<dbReference type="SUPFAM" id="SSF82714">
    <property type="entry name" value="Multidrug efflux transporter AcrB TolC docking domain, DN and DC subdomains"/>
    <property type="match status" value="2"/>
</dbReference>
<evidence type="ECO:0000256" key="2">
    <source>
        <dbReference type="SAM" id="Phobius"/>
    </source>
</evidence>
<feature type="compositionally biased region" description="Basic and acidic residues" evidence="1">
    <location>
        <begin position="1147"/>
        <end position="1159"/>
    </location>
</feature>
<gene>
    <name evidence="3" type="ORF">G3570_01290</name>
</gene>
<feature type="transmembrane region" description="Helical" evidence="2">
    <location>
        <begin position="1092"/>
        <end position="1124"/>
    </location>
</feature>
<dbReference type="Proteomes" id="UP000473278">
    <property type="component" value="Unassembled WGS sequence"/>
</dbReference>
<feature type="transmembrane region" description="Helical" evidence="2">
    <location>
        <begin position="486"/>
        <end position="508"/>
    </location>
</feature>
<organism evidence="3 4">
    <name type="scientific">Halalkalibaculum roseum</name>
    <dbReference type="NCBI Taxonomy" id="2709311"/>
    <lineage>
        <taxon>Bacteria</taxon>
        <taxon>Pseudomonadati</taxon>
        <taxon>Balneolota</taxon>
        <taxon>Balneolia</taxon>
        <taxon>Balneolales</taxon>
        <taxon>Balneolaceae</taxon>
        <taxon>Halalkalibaculum</taxon>
    </lineage>
</organism>
<feature type="transmembrane region" description="Helical" evidence="2">
    <location>
        <begin position="1045"/>
        <end position="1072"/>
    </location>
</feature>
<dbReference type="InterPro" id="IPR001036">
    <property type="entry name" value="Acrflvin-R"/>
</dbReference>
<dbReference type="Gene3D" id="3.30.70.1320">
    <property type="entry name" value="Multidrug efflux transporter AcrB pore domain like"/>
    <property type="match status" value="1"/>
</dbReference>
<dbReference type="Pfam" id="PF00873">
    <property type="entry name" value="ACR_tran"/>
    <property type="match status" value="2"/>
</dbReference>
<dbReference type="PANTHER" id="PTHR32063">
    <property type="match status" value="1"/>
</dbReference>